<dbReference type="Pfam" id="PF01380">
    <property type="entry name" value="SIS"/>
    <property type="match status" value="1"/>
</dbReference>
<protein>
    <submittedName>
        <fullName evidence="3">Tagatose-6-phosphate ketose/aldose isomerase</fullName>
    </submittedName>
</protein>
<dbReference type="Gene3D" id="3.40.50.10490">
    <property type="entry name" value="Glucose-6-phosphate isomerase like protein, domain 1"/>
    <property type="match status" value="2"/>
</dbReference>
<dbReference type="GO" id="GO:0016853">
    <property type="term" value="F:isomerase activity"/>
    <property type="evidence" value="ECO:0007669"/>
    <property type="project" value="UniProtKB-KW"/>
</dbReference>
<dbReference type="PATRIC" id="fig|555500.3.peg.1701"/>
<dbReference type="RefSeq" id="WP_008991496.1">
    <property type="nucleotide sequence ID" value="NZ_AMSG01000009.1"/>
</dbReference>
<accession>K2QKI3</accession>
<dbReference type="GO" id="GO:1901135">
    <property type="term" value="P:carbohydrate derivative metabolic process"/>
    <property type="evidence" value="ECO:0007669"/>
    <property type="project" value="InterPro"/>
</dbReference>
<dbReference type="eggNOG" id="COG2222">
    <property type="taxonomic scope" value="Bacteria"/>
</dbReference>
<dbReference type="STRING" id="555500.I215_08206"/>
<dbReference type="InterPro" id="IPR035466">
    <property type="entry name" value="GlmS/AgaS_SIS"/>
</dbReference>
<dbReference type="Proteomes" id="UP000007364">
    <property type="component" value="Unassembled WGS sequence"/>
</dbReference>
<proteinExistence type="predicted"/>
<feature type="domain" description="SIS" evidence="2">
    <location>
        <begin position="42"/>
        <end position="191"/>
    </location>
</feature>
<evidence type="ECO:0000259" key="2">
    <source>
        <dbReference type="PROSITE" id="PS51464"/>
    </source>
</evidence>
<dbReference type="PANTHER" id="PTHR10937">
    <property type="entry name" value="GLUCOSAMINE--FRUCTOSE-6-PHOSPHATE AMINOTRANSFERASE, ISOMERIZING"/>
    <property type="match status" value="1"/>
</dbReference>
<dbReference type="GO" id="GO:0097367">
    <property type="term" value="F:carbohydrate derivative binding"/>
    <property type="evidence" value="ECO:0007669"/>
    <property type="project" value="InterPro"/>
</dbReference>
<keyword evidence="1" id="KW-0677">Repeat</keyword>
<sequence length="380" mass="42138">MEKDITTYINKHTEKEIKAQPRLWNETFSLLVETKKDIALFLSPILQLKDLRIILTGAGSSAFVGEVAQGTIQQQTNLPTQLVATTDLVTHPEAFFIKQRPTLLISFARSGNSPESLEAASLLDQHCDNAYHLIITCNPEGKLANFDTKNPLYSIQLPEETNDKSLAMTSSFTAMLLTALLVFDIDNIESKQQAVTNMIAIGEDLLKAEDVFKEIAKSNFERVVFLGSGPMVGIARECHLKLQELTDGQVICKHDSFLGFRHGPRAVVNANTLVVYLFSNDPHVFRYEKDLAEDIARDARKIQSLTITDEPTLELENSKHIVTSAFKHSDNLNAVPTTLVGQLLGLHKSLTLGLDPDNPSVSGAINRVVQGVTIYKRKEK</sequence>
<dbReference type="InterPro" id="IPR001347">
    <property type="entry name" value="SIS_dom"/>
</dbReference>
<name>K2QKI3_9FLAO</name>
<dbReference type="AlphaFoldDB" id="K2QKI3"/>
<evidence type="ECO:0000256" key="1">
    <source>
        <dbReference type="ARBA" id="ARBA00022737"/>
    </source>
</evidence>
<dbReference type="InterPro" id="IPR046348">
    <property type="entry name" value="SIS_dom_sf"/>
</dbReference>
<organism evidence="3 4">
    <name type="scientific">Galbibacter marinus</name>
    <dbReference type="NCBI Taxonomy" id="555500"/>
    <lineage>
        <taxon>Bacteria</taxon>
        <taxon>Pseudomonadati</taxon>
        <taxon>Bacteroidota</taxon>
        <taxon>Flavobacteriia</taxon>
        <taxon>Flavobacteriales</taxon>
        <taxon>Flavobacteriaceae</taxon>
        <taxon>Galbibacter</taxon>
    </lineage>
</organism>
<dbReference type="PROSITE" id="PS51464">
    <property type="entry name" value="SIS"/>
    <property type="match status" value="2"/>
</dbReference>
<feature type="domain" description="SIS" evidence="2">
    <location>
        <begin position="211"/>
        <end position="359"/>
    </location>
</feature>
<keyword evidence="4" id="KW-1185">Reference proteome</keyword>
<dbReference type="EMBL" id="AMSG01000009">
    <property type="protein sequence ID" value="EKF55212.1"/>
    <property type="molecule type" value="Genomic_DNA"/>
</dbReference>
<dbReference type="PANTHER" id="PTHR10937:SF4">
    <property type="entry name" value="GLUCOSAMINE-6-PHOSPHATE DEAMINASE"/>
    <property type="match status" value="1"/>
</dbReference>
<comment type="caution">
    <text evidence="3">The sequence shown here is derived from an EMBL/GenBank/DDBJ whole genome shotgun (WGS) entry which is preliminary data.</text>
</comment>
<keyword evidence="3" id="KW-0413">Isomerase</keyword>
<evidence type="ECO:0000313" key="3">
    <source>
        <dbReference type="EMBL" id="EKF55212.1"/>
    </source>
</evidence>
<dbReference type="OrthoDB" id="9779207at2"/>
<gene>
    <name evidence="3" type="primary">agaS</name>
    <name evidence="3" type="ORF">I215_08206</name>
</gene>
<evidence type="ECO:0000313" key="4">
    <source>
        <dbReference type="Proteomes" id="UP000007364"/>
    </source>
</evidence>
<reference evidence="3 4" key="1">
    <citation type="journal article" date="2012" name="J. Bacteriol.">
        <title>Genome Sequence of Galbibacter marinum Type Strain ck-I2-15.</title>
        <authorList>
            <person name="Lai Q."/>
            <person name="Li C."/>
            <person name="Shao Z."/>
        </authorList>
    </citation>
    <scope>NUCLEOTIDE SEQUENCE [LARGE SCALE GENOMIC DNA]</scope>
    <source>
        <strain evidence="4">ck-I2-15</strain>
    </source>
</reference>
<dbReference type="SUPFAM" id="SSF53697">
    <property type="entry name" value="SIS domain"/>
    <property type="match status" value="1"/>
</dbReference>
<dbReference type="CDD" id="cd05008">
    <property type="entry name" value="SIS_GlmS_GlmD_1"/>
    <property type="match status" value="1"/>
</dbReference>